<accession>A0A5J6TH72</accession>
<dbReference type="EMBL" id="MN234172">
    <property type="protein sequence ID" value="QFG09039.1"/>
    <property type="molecule type" value="Genomic_DNA"/>
</dbReference>
<gene>
    <name evidence="1" type="primary">10</name>
    <name evidence="1" type="ORF">PBI_THULATHULA_10</name>
</gene>
<name>A0A5J6TH72_9CAUD</name>
<organism evidence="1 2">
    <name type="scientific">Mycobacterium phage ThulaThula</name>
    <dbReference type="NCBI Taxonomy" id="2599880"/>
    <lineage>
        <taxon>Viruses</taxon>
        <taxon>Duplodnaviria</taxon>
        <taxon>Heunggongvirae</taxon>
        <taxon>Uroviricota</taxon>
        <taxon>Caudoviricetes</taxon>
        <taxon>Pclasvirinae</taxon>
        <taxon>Phayoncevirus</taxon>
        <taxon>Phayoncevirus thulathula</taxon>
    </lineage>
</organism>
<proteinExistence type="predicted"/>
<sequence>MQYNISDELVVIRDGAAVHYTSAQVGQSIELTDDEAAPLLADGKVLPTHAGAVIEVPQPADSKVKALGHEPVDVVEADQDTDED</sequence>
<reference evidence="1 2" key="1">
    <citation type="submission" date="2019-07" db="EMBL/GenBank/DDBJ databases">
        <authorList>
            <person name="Riley H.L."/>
            <person name="Stoner T.H."/>
            <person name="Garlena R.A."/>
            <person name="Russell D.A."/>
            <person name="Pope W.H."/>
            <person name="Jacobs-Sera D."/>
            <person name="Hatfull G.F."/>
        </authorList>
    </citation>
    <scope>NUCLEOTIDE SEQUENCE [LARGE SCALE GENOMIC DNA]</scope>
</reference>
<dbReference type="GeneID" id="60336776"/>
<protein>
    <submittedName>
        <fullName evidence="1">Uncharacterized protein</fullName>
    </submittedName>
</protein>
<dbReference type="Proteomes" id="UP000326708">
    <property type="component" value="Segment"/>
</dbReference>
<keyword evidence="2" id="KW-1185">Reference proteome</keyword>
<dbReference type="KEGG" id="vg:60336776"/>
<evidence type="ECO:0000313" key="1">
    <source>
        <dbReference type="EMBL" id="QFG09039.1"/>
    </source>
</evidence>
<dbReference type="RefSeq" id="YP_009965053.1">
    <property type="nucleotide sequence ID" value="NC_051738.1"/>
</dbReference>
<evidence type="ECO:0000313" key="2">
    <source>
        <dbReference type="Proteomes" id="UP000326708"/>
    </source>
</evidence>